<sequence length="111" mass="11622">MLRTRLPAALLLFLSWFLPATAHARAVQQVTAVTWQAEQHQSGMRQVPPPAQDVRAWAGPGSVTGASAALADGPPAFRSPWAVVVPGRAADAPAARRPRAATARAPPSTTL</sequence>
<proteinExistence type="predicted"/>
<keyword evidence="2" id="KW-0732">Signal</keyword>
<evidence type="ECO:0000256" key="2">
    <source>
        <dbReference type="SAM" id="SignalP"/>
    </source>
</evidence>
<accession>A0ABW1D444</accession>
<evidence type="ECO:0008006" key="5">
    <source>
        <dbReference type="Google" id="ProtNLM"/>
    </source>
</evidence>
<protein>
    <recommendedName>
        <fullName evidence="5">Secreted protein</fullName>
    </recommendedName>
</protein>
<dbReference type="RefSeq" id="WP_379522113.1">
    <property type="nucleotide sequence ID" value="NZ_JBHSPA010000084.1"/>
</dbReference>
<reference evidence="4" key="1">
    <citation type="journal article" date="2019" name="Int. J. Syst. Evol. Microbiol.">
        <title>The Global Catalogue of Microorganisms (GCM) 10K type strain sequencing project: providing services to taxonomists for standard genome sequencing and annotation.</title>
        <authorList>
            <consortium name="The Broad Institute Genomics Platform"/>
            <consortium name="The Broad Institute Genome Sequencing Center for Infectious Disease"/>
            <person name="Wu L."/>
            <person name="Ma J."/>
        </authorList>
    </citation>
    <scope>NUCLEOTIDE SEQUENCE [LARGE SCALE GENOMIC DNA]</scope>
    <source>
        <strain evidence="4">CCUG 53903</strain>
    </source>
</reference>
<keyword evidence="4" id="KW-1185">Reference proteome</keyword>
<gene>
    <name evidence="3" type="ORF">ACFPZ3_53245</name>
</gene>
<feature type="chain" id="PRO_5045731999" description="Secreted protein" evidence="2">
    <location>
        <begin position="25"/>
        <end position="111"/>
    </location>
</feature>
<dbReference type="EMBL" id="JBHSPA010000084">
    <property type="protein sequence ID" value="MFC5832678.1"/>
    <property type="molecule type" value="Genomic_DNA"/>
</dbReference>
<dbReference type="Proteomes" id="UP001596058">
    <property type="component" value="Unassembled WGS sequence"/>
</dbReference>
<organism evidence="3 4">
    <name type="scientific">Nonomuraea insulae</name>
    <dbReference type="NCBI Taxonomy" id="1616787"/>
    <lineage>
        <taxon>Bacteria</taxon>
        <taxon>Bacillati</taxon>
        <taxon>Actinomycetota</taxon>
        <taxon>Actinomycetes</taxon>
        <taxon>Streptosporangiales</taxon>
        <taxon>Streptosporangiaceae</taxon>
        <taxon>Nonomuraea</taxon>
    </lineage>
</organism>
<feature type="signal peptide" evidence="2">
    <location>
        <begin position="1"/>
        <end position="24"/>
    </location>
</feature>
<evidence type="ECO:0000313" key="3">
    <source>
        <dbReference type="EMBL" id="MFC5832678.1"/>
    </source>
</evidence>
<name>A0ABW1D444_9ACTN</name>
<comment type="caution">
    <text evidence="3">The sequence shown here is derived from an EMBL/GenBank/DDBJ whole genome shotgun (WGS) entry which is preliminary data.</text>
</comment>
<feature type="region of interest" description="Disordered" evidence="1">
    <location>
        <begin position="89"/>
        <end position="111"/>
    </location>
</feature>
<evidence type="ECO:0000313" key="4">
    <source>
        <dbReference type="Proteomes" id="UP001596058"/>
    </source>
</evidence>
<evidence type="ECO:0000256" key="1">
    <source>
        <dbReference type="SAM" id="MobiDB-lite"/>
    </source>
</evidence>